<evidence type="ECO:0000313" key="3">
    <source>
        <dbReference type="Proteomes" id="UP000324222"/>
    </source>
</evidence>
<protein>
    <submittedName>
        <fullName evidence="2">Uncharacterized protein</fullName>
    </submittedName>
</protein>
<proteinExistence type="predicted"/>
<dbReference type="EMBL" id="VSRR010005439">
    <property type="protein sequence ID" value="MPC42438.1"/>
    <property type="molecule type" value="Genomic_DNA"/>
</dbReference>
<gene>
    <name evidence="2" type="ORF">E2C01_036060</name>
</gene>
<accession>A0A5B7FBF3</accession>
<evidence type="ECO:0000313" key="2">
    <source>
        <dbReference type="EMBL" id="MPC42438.1"/>
    </source>
</evidence>
<organism evidence="2 3">
    <name type="scientific">Portunus trituberculatus</name>
    <name type="common">Swimming crab</name>
    <name type="synonym">Neptunus trituberculatus</name>
    <dbReference type="NCBI Taxonomy" id="210409"/>
    <lineage>
        <taxon>Eukaryota</taxon>
        <taxon>Metazoa</taxon>
        <taxon>Ecdysozoa</taxon>
        <taxon>Arthropoda</taxon>
        <taxon>Crustacea</taxon>
        <taxon>Multicrustacea</taxon>
        <taxon>Malacostraca</taxon>
        <taxon>Eumalacostraca</taxon>
        <taxon>Eucarida</taxon>
        <taxon>Decapoda</taxon>
        <taxon>Pleocyemata</taxon>
        <taxon>Brachyura</taxon>
        <taxon>Eubrachyura</taxon>
        <taxon>Portunoidea</taxon>
        <taxon>Portunidae</taxon>
        <taxon>Portuninae</taxon>
        <taxon>Portunus</taxon>
    </lineage>
</organism>
<dbReference type="AlphaFoldDB" id="A0A5B7FBF3"/>
<sequence length="102" mass="11983">MELYRVLQRHAGRGIAMRFYKGARERVVGFYSEARKSDLRKCHGGREGRRAVQVCDCYASCRLRPFSHFLFLIPPAAPDRNLAGPHLQPRRSPPPRHRRFWH</sequence>
<comment type="caution">
    <text evidence="2">The sequence shown here is derived from an EMBL/GenBank/DDBJ whole genome shotgun (WGS) entry which is preliminary data.</text>
</comment>
<reference evidence="2 3" key="1">
    <citation type="submission" date="2019-05" db="EMBL/GenBank/DDBJ databases">
        <title>Another draft genome of Portunus trituberculatus and its Hox gene families provides insights of decapod evolution.</title>
        <authorList>
            <person name="Jeong J.-H."/>
            <person name="Song I."/>
            <person name="Kim S."/>
            <person name="Choi T."/>
            <person name="Kim D."/>
            <person name="Ryu S."/>
            <person name="Kim W."/>
        </authorList>
    </citation>
    <scope>NUCLEOTIDE SEQUENCE [LARGE SCALE GENOMIC DNA]</scope>
    <source>
        <tissue evidence="2">Muscle</tissue>
    </source>
</reference>
<evidence type="ECO:0000256" key="1">
    <source>
        <dbReference type="SAM" id="MobiDB-lite"/>
    </source>
</evidence>
<name>A0A5B7FBF3_PORTR</name>
<keyword evidence="3" id="KW-1185">Reference proteome</keyword>
<dbReference type="Proteomes" id="UP000324222">
    <property type="component" value="Unassembled WGS sequence"/>
</dbReference>
<feature type="region of interest" description="Disordered" evidence="1">
    <location>
        <begin position="77"/>
        <end position="102"/>
    </location>
</feature>
<feature type="compositionally biased region" description="Basic residues" evidence="1">
    <location>
        <begin position="93"/>
        <end position="102"/>
    </location>
</feature>